<reference evidence="2 3" key="1">
    <citation type="submission" date="2020-07" db="EMBL/GenBank/DDBJ databases">
        <title>Genome of Haloechinothrix sp.</title>
        <authorList>
            <person name="Tang S.-K."/>
            <person name="Yang L."/>
            <person name="Zhu W.-Y."/>
        </authorList>
    </citation>
    <scope>NUCLEOTIDE SEQUENCE [LARGE SCALE GENOMIC DNA]</scope>
    <source>
        <strain evidence="2 3">YIM 98757</strain>
    </source>
</reference>
<feature type="compositionally biased region" description="Gly residues" evidence="1">
    <location>
        <begin position="18"/>
        <end position="37"/>
    </location>
</feature>
<feature type="region of interest" description="Disordered" evidence="1">
    <location>
        <begin position="1"/>
        <end position="49"/>
    </location>
</feature>
<dbReference type="EMBL" id="JACCKD010000002">
    <property type="protein sequence ID" value="MBA0125024.1"/>
    <property type="molecule type" value="Genomic_DNA"/>
</dbReference>
<comment type="caution">
    <text evidence="2">The sequence shown here is derived from an EMBL/GenBank/DDBJ whole genome shotgun (WGS) entry which is preliminary data.</text>
</comment>
<proteinExistence type="predicted"/>
<dbReference type="AlphaFoldDB" id="A0A837ZXY0"/>
<dbReference type="RefSeq" id="WP_180891875.1">
    <property type="nucleotide sequence ID" value="NZ_JACCKD010000002.1"/>
</dbReference>
<dbReference type="Proteomes" id="UP000582974">
    <property type="component" value="Unassembled WGS sequence"/>
</dbReference>
<keyword evidence="3" id="KW-1185">Reference proteome</keyword>
<accession>A0A837ZXY0</accession>
<gene>
    <name evidence="2" type="ORF">H0B56_05665</name>
</gene>
<evidence type="ECO:0000256" key="1">
    <source>
        <dbReference type="SAM" id="MobiDB-lite"/>
    </source>
</evidence>
<sequence>MTNTGGSGCAPAEHDGDTGTGNGDDGGGDTGENGGGEGDYDAAAHGSSP</sequence>
<name>A0A837ZXY0_9PSEU</name>
<evidence type="ECO:0000313" key="3">
    <source>
        <dbReference type="Proteomes" id="UP000582974"/>
    </source>
</evidence>
<protein>
    <submittedName>
        <fullName evidence="2">Uncharacterized protein</fullName>
    </submittedName>
</protein>
<organism evidence="2 3">
    <name type="scientific">Haloechinothrix aidingensis</name>
    <dbReference type="NCBI Taxonomy" id="2752311"/>
    <lineage>
        <taxon>Bacteria</taxon>
        <taxon>Bacillati</taxon>
        <taxon>Actinomycetota</taxon>
        <taxon>Actinomycetes</taxon>
        <taxon>Pseudonocardiales</taxon>
        <taxon>Pseudonocardiaceae</taxon>
        <taxon>Haloechinothrix</taxon>
    </lineage>
</organism>
<evidence type="ECO:0000313" key="2">
    <source>
        <dbReference type="EMBL" id="MBA0125024.1"/>
    </source>
</evidence>